<dbReference type="GO" id="GO:0030171">
    <property type="term" value="F:voltage-gated proton channel activity"/>
    <property type="evidence" value="ECO:0007669"/>
    <property type="project" value="InterPro"/>
</dbReference>
<feature type="transmembrane region" description="Helical" evidence="14">
    <location>
        <begin position="12"/>
        <end position="33"/>
    </location>
</feature>
<keyword evidence="17" id="KW-1185">Reference proteome</keyword>
<keyword evidence="11" id="KW-0407">Ion channel</keyword>
<evidence type="ECO:0000256" key="12">
    <source>
        <dbReference type="ARBA" id="ARBA00031989"/>
    </source>
</evidence>
<keyword evidence="8" id="KW-0175">Coiled coil</keyword>
<evidence type="ECO:0000313" key="17">
    <source>
        <dbReference type="Proteomes" id="UP000828390"/>
    </source>
</evidence>
<keyword evidence="10 14" id="KW-0472">Membrane</keyword>
<dbReference type="PANTHER" id="PTHR46480">
    <property type="entry name" value="F20B24.22"/>
    <property type="match status" value="1"/>
</dbReference>
<gene>
    <name evidence="16" type="ORF">DPMN_113548</name>
</gene>
<dbReference type="PANTHER" id="PTHR46480:SF1">
    <property type="entry name" value="VOLTAGE-GATED HYDROGEN CHANNEL 1"/>
    <property type="match status" value="1"/>
</dbReference>
<evidence type="ECO:0000256" key="2">
    <source>
        <dbReference type="ARBA" id="ARBA00015897"/>
    </source>
</evidence>
<feature type="compositionally biased region" description="Basic and acidic residues" evidence="13">
    <location>
        <begin position="294"/>
        <end position="304"/>
    </location>
</feature>
<dbReference type="GO" id="GO:0034702">
    <property type="term" value="C:monoatomic ion channel complex"/>
    <property type="evidence" value="ECO:0007669"/>
    <property type="project" value="UniProtKB-KW"/>
</dbReference>
<sequence length="437" mass="48895">MTTTNTRCSCCRWLYSLYGECLVIVCTLLHVFMTTAEILIHLEIINVPGKTPVDGTEVTVTTPSDSNVTTSLDPGGCKEEEMHDNLAIKVMQYGTLALSVAFVIESICRLSFSMLDFFRDCWQVTDLVIVLCSLAAEVTLYVLHEKPVCIKAATEAAQFVVILRLWRIPRTCNIRRQQYRNKIENEIKYWRQFKTDSESQLKKVMADSERQVGQLETMYRSQVMELQQLRTVLKQNSFVAEDHSETVLDETKHIANGFAKPLANGDVTDGVANTHAVTILLEETKYAKAPSSSDLERNDSDSKNSKKNSLNETDKVTSTMVKPPRQKLGGKVPSVIVQEDEAFDSDGSEIPADAVVSVQEVEVQIEAMSRQNRLSSESITKEIADAVAVRSVELRRKSSFEGTFFVNRGYATEEDDVADLDGTRTYRSADGIPMTDL</sequence>
<evidence type="ECO:0000256" key="6">
    <source>
        <dbReference type="ARBA" id="ARBA00022882"/>
    </source>
</evidence>
<reference evidence="16" key="2">
    <citation type="submission" date="2020-11" db="EMBL/GenBank/DDBJ databases">
        <authorList>
            <person name="McCartney M.A."/>
            <person name="Auch B."/>
            <person name="Kono T."/>
            <person name="Mallez S."/>
            <person name="Becker A."/>
            <person name="Gohl D.M."/>
            <person name="Silverstein K.A.T."/>
            <person name="Koren S."/>
            <person name="Bechman K.B."/>
            <person name="Herman A."/>
            <person name="Abrahante J.E."/>
            <person name="Garbe J."/>
        </authorList>
    </citation>
    <scope>NUCLEOTIDE SEQUENCE</scope>
    <source>
        <strain evidence="16">Duluth1</strain>
        <tissue evidence="16">Whole animal</tissue>
    </source>
</reference>
<evidence type="ECO:0000256" key="1">
    <source>
        <dbReference type="ARBA" id="ARBA00004651"/>
    </source>
</evidence>
<organism evidence="16 17">
    <name type="scientific">Dreissena polymorpha</name>
    <name type="common">Zebra mussel</name>
    <name type="synonym">Mytilus polymorpha</name>
    <dbReference type="NCBI Taxonomy" id="45954"/>
    <lineage>
        <taxon>Eukaryota</taxon>
        <taxon>Metazoa</taxon>
        <taxon>Spiralia</taxon>
        <taxon>Lophotrochozoa</taxon>
        <taxon>Mollusca</taxon>
        <taxon>Bivalvia</taxon>
        <taxon>Autobranchia</taxon>
        <taxon>Heteroconchia</taxon>
        <taxon>Euheterodonta</taxon>
        <taxon>Imparidentia</taxon>
        <taxon>Neoheterodontei</taxon>
        <taxon>Myida</taxon>
        <taxon>Dreissenoidea</taxon>
        <taxon>Dreissenidae</taxon>
        <taxon>Dreissena</taxon>
    </lineage>
</organism>
<dbReference type="OrthoDB" id="427456at2759"/>
<dbReference type="Proteomes" id="UP000828390">
    <property type="component" value="Unassembled WGS sequence"/>
</dbReference>
<accession>A0A9D4QRY9</accession>
<evidence type="ECO:0000256" key="11">
    <source>
        <dbReference type="ARBA" id="ARBA00023303"/>
    </source>
</evidence>
<dbReference type="Gene3D" id="1.20.120.350">
    <property type="entry name" value="Voltage-gated potassium channels. Chain C"/>
    <property type="match status" value="1"/>
</dbReference>
<dbReference type="EMBL" id="JAIWYP010000004">
    <property type="protein sequence ID" value="KAH3840105.1"/>
    <property type="molecule type" value="Genomic_DNA"/>
</dbReference>
<comment type="subcellular location">
    <subcellularLocation>
        <location evidence="1">Cell membrane</location>
        <topology evidence="1">Multi-pass membrane protein</topology>
    </subcellularLocation>
</comment>
<evidence type="ECO:0000256" key="4">
    <source>
        <dbReference type="ARBA" id="ARBA00022475"/>
    </source>
</evidence>
<feature type="region of interest" description="Disordered" evidence="13">
    <location>
        <begin position="288"/>
        <end position="328"/>
    </location>
</feature>
<name>A0A9D4QRY9_DREPO</name>
<evidence type="ECO:0000259" key="15">
    <source>
        <dbReference type="Pfam" id="PF00520"/>
    </source>
</evidence>
<reference evidence="16" key="1">
    <citation type="journal article" date="2019" name="bioRxiv">
        <title>The Genome of the Zebra Mussel, Dreissena polymorpha: A Resource for Invasive Species Research.</title>
        <authorList>
            <person name="McCartney M.A."/>
            <person name="Auch B."/>
            <person name="Kono T."/>
            <person name="Mallez S."/>
            <person name="Zhang Y."/>
            <person name="Obille A."/>
            <person name="Becker A."/>
            <person name="Abrahante J.E."/>
            <person name="Garbe J."/>
            <person name="Badalamenti J.P."/>
            <person name="Herman A."/>
            <person name="Mangelson H."/>
            <person name="Liachko I."/>
            <person name="Sullivan S."/>
            <person name="Sone E.D."/>
            <person name="Koren S."/>
            <person name="Silverstein K.A.T."/>
            <person name="Beckman K.B."/>
            <person name="Gohl D.M."/>
        </authorList>
    </citation>
    <scope>NUCLEOTIDE SEQUENCE</scope>
    <source>
        <strain evidence="16">Duluth1</strain>
        <tissue evidence="16">Whole animal</tissue>
    </source>
</reference>
<dbReference type="InterPro" id="IPR027359">
    <property type="entry name" value="Volt_channel_dom_sf"/>
</dbReference>
<proteinExistence type="predicted"/>
<evidence type="ECO:0000256" key="14">
    <source>
        <dbReference type="SAM" id="Phobius"/>
    </source>
</evidence>
<evidence type="ECO:0000256" key="8">
    <source>
        <dbReference type="ARBA" id="ARBA00023054"/>
    </source>
</evidence>
<dbReference type="InterPro" id="IPR005821">
    <property type="entry name" value="Ion_trans_dom"/>
</dbReference>
<evidence type="ECO:0000256" key="3">
    <source>
        <dbReference type="ARBA" id="ARBA00022448"/>
    </source>
</evidence>
<evidence type="ECO:0000256" key="7">
    <source>
        <dbReference type="ARBA" id="ARBA00022989"/>
    </source>
</evidence>
<dbReference type="InterPro" id="IPR031846">
    <property type="entry name" value="Hvcn1"/>
</dbReference>
<evidence type="ECO:0000313" key="16">
    <source>
        <dbReference type="EMBL" id="KAH3840105.1"/>
    </source>
</evidence>
<protein>
    <recommendedName>
        <fullName evidence="2">Voltage-gated hydrogen channel 1</fullName>
    </recommendedName>
    <alternativeName>
        <fullName evidence="12">Hydrogen voltage-gated channel 1</fullName>
    </alternativeName>
</protein>
<evidence type="ECO:0000256" key="13">
    <source>
        <dbReference type="SAM" id="MobiDB-lite"/>
    </source>
</evidence>
<keyword evidence="3" id="KW-0813">Transport</keyword>
<evidence type="ECO:0000256" key="9">
    <source>
        <dbReference type="ARBA" id="ARBA00023065"/>
    </source>
</evidence>
<keyword evidence="6" id="KW-0851">Voltage-gated channel</keyword>
<evidence type="ECO:0000256" key="10">
    <source>
        <dbReference type="ARBA" id="ARBA00023136"/>
    </source>
</evidence>
<evidence type="ECO:0000256" key="5">
    <source>
        <dbReference type="ARBA" id="ARBA00022692"/>
    </source>
</evidence>
<keyword evidence="5 14" id="KW-0812">Transmembrane</keyword>
<dbReference type="GO" id="GO:0005886">
    <property type="term" value="C:plasma membrane"/>
    <property type="evidence" value="ECO:0007669"/>
    <property type="project" value="UniProtKB-SubCell"/>
</dbReference>
<keyword evidence="4" id="KW-1003">Cell membrane</keyword>
<feature type="domain" description="Ion transport" evidence="15">
    <location>
        <begin position="82"/>
        <end position="172"/>
    </location>
</feature>
<keyword evidence="9" id="KW-0406">Ion transport</keyword>
<comment type="caution">
    <text evidence="16">The sequence shown here is derived from an EMBL/GenBank/DDBJ whole genome shotgun (WGS) entry which is preliminary data.</text>
</comment>
<keyword evidence="7 14" id="KW-1133">Transmembrane helix</keyword>
<dbReference type="AlphaFoldDB" id="A0A9D4QRY9"/>
<dbReference type="Pfam" id="PF00520">
    <property type="entry name" value="Ion_trans"/>
    <property type="match status" value="1"/>
</dbReference>